<name>A0A840P918_9ACTN</name>
<evidence type="ECO:0000256" key="4">
    <source>
        <dbReference type="SAM" id="SignalP"/>
    </source>
</evidence>
<evidence type="ECO:0000256" key="3">
    <source>
        <dbReference type="ARBA" id="ARBA00022729"/>
    </source>
</evidence>
<dbReference type="GO" id="GO:0030246">
    <property type="term" value="F:carbohydrate binding"/>
    <property type="evidence" value="ECO:0007669"/>
    <property type="project" value="UniProtKB-ARBA"/>
</dbReference>
<feature type="domain" description="Periplasmic binding protein" evidence="5">
    <location>
        <begin position="41"/>
        <end position="296"/>
    </location>
</feature>
<dbReference type="PROSITE" id="PS51257">
    <property type="entry name" value="PROKAR_LIPOPROTEIN"/>
    <property type="match status" value="1"/>
</dbReference>
<accession>A0A840P918</accession>
<comment type="caution">
    <text evidence="6">The sequence shown here is derived from an EMBL/GenBank/DDBJ whole genome shotgun (WGS) entry which is preliminary data.</text>
</comment>
<dbReference type="PANTHER" id="PTHR46847">
    <property type="entry name" value="D-ALLOSE-BINDING PERIPLASMIC PROTEIN-RELATED"/>
    <property type="match status" value="1"/>
</dbReference>
<dbReference type="AlphaFoldDB" id="A0A840P918"/>
<keyword evidence="3 4" id="KW-0732">Signal</keyword>
<reference evidence="6 7" key="1">
    <citation type="submission" date="2020-08" db="EMBL/GenBank/DDBJ databases">
        <title>Genomic Encyclopedia of Type Strains, Phase IV (KMG-IV): sequencing the most valuable type-strain genomes for metagenomic binning, comparative biology and taxonomic classification.</title>
        <authorList>
            <person name="Goeker M."/>
        </authorList>
    </citation>
    <scope>NUCLEOTIDE SEQUENCE [LARGE SCALE GENOMIC DNA]</scope>
    <source>
        <strain evidence="6 7">DSM 45615</strain>
    </source>
</reference>
<dbReference type="GO" id="GO:0030313">
    <property type="term" value="C:cell envelope"/>
    <property type="evidence" value="ECO:0007669"/>
    <property type="project" value="UniProtKB-SubCell"/>
</dbReference>
<feature type="chain" id="PRO_5039278768" evidence="4">
    <location>
        <begin position="21"/>
        <end position="328"/>
    </location>
</feature>
<dbReference type="RefSeq" id="WP_185051311.1">
    <property type="nucleotide sequence ID" value="NZ_BAABIX010000007.1"/>
</dbReference>
<dbReference type="InterPro" id="IPR025997">
    <property type="entry name" value="SBP_2_dom"/>
</dbReference>
<gene>
    <name evidence="6" type="ORF">HNP84_004135</name>
</gene>
<proteinExistence type="inferred from homology"/>
<evidence type="ECO:0000313" key="7">
    <source>
        <dbReference type="Proteomes" id="UP000578449"/>
    </source>
</evidence>
<dbReference type="InterPro" id="IPR028082">
    <property type="entry name" value="Peripla_BP_I"/>
</dbReference>
<evidence type="ECO:0000313" key="6">
    <source>
        <dbReference type="EMBL" id="MBB5134403.1"/>
    </source>
</evidence>
<evidence type="ECO:0000259" key="5">
    <source>
        <dbReference type="Pfam" id="PF13407"/>
    </source>
</evidence>
<dbReference type="EMBL" id="JACHGN010000008">
    <property type="protein sequence ID" value="MBB5134403.1"/>
    <property type="molecule type" value="Genomic_DNA"/>
</dbReference>
<feature type="signal peptide" evidence="4">
    <location>
        <begin position="1"/>
        <end position="20"/>
    </location>
</feature>
<protein>
    <submittedName>
        <fullName evidence="6">Ribose transport system substrate-binding protein</fullName>
    </submittedName>
</protein>
<keyword evidence="7" id="KW-1185">Reference proteome</keyword>
<evidence type="ECO:0000256" key="2">
    <source>
        <dbReference type="ARBA" id="ARBA00007639"/>
    </source>
</evidence>
<evidence type="ECO:0000256" key="1">
    <source>
        <dbReference type="ARBA" id="ARBA00004196"/>
    </source>
</evidence>
<dbReference type="Gene3D" id="3.40.50.2300">
    <property type="match status" value="2"/>
</dbReference>
<sequence>MKRIIHTLAACVLAAGLAGCGSGSTQDAASSGSGTLRGKKIAMLLNDQFDPYYLTLVEGAQAEAKKLGIEFSWQAPATLDVASQTQLLQSIAARKPDGIIMSALDAKAMIAPMKQVMAQGIPIVTVDADVADPSARLATIASDGEAGGRLAATTMSELLDGKGKVAFIGYTPGVASTDARLAGWKAGLKEAPGLTPVAERYDGADLTTIAGTVTAVLKRTPDLNGIFANWGNPTLAAAQAVQAAGKSEQVKIVGFDASPDQVSLLKRGLVSALIIQKPGEMGATAVADLAAYIKDGTKPKDTTVDAVVATQSNMDDPEVAKYFYKGKQ</sequence>
<dbReference type="SUPFAM" id="SSF53822">
    <property type="entry name" value="Periplasmic binding protein-like I"/>
    <property type="match status" value="1"/>
</dbReference>
<comment type="similarity">
    <text evidence="2">Belongs to the bacterial solute-binding protein 2 family.</text>
</comment>
<dbReference type="Pfam" id="PF13407">
    <property type="entry name" value="Peripla_BP_4"/>
    <property type="match status" value="1"/>
</dbReference>
<dbReference type="PANTHER" id="PTHR46847:SF1">
    <property type="entry name" value="D-ALLOSE-BINDING PERIPLASMIC PROTEIN-RELATED"/>
    <property type="match status" value="1"/>
</dbReference>
<dbReference type="Proteomes" id="UP000578449">
    <property type="component" value="Unassembled WGS sequence"/>
</dbReference>
<organism evidence="6 7">
    <name type="scientific">Thermocatellispora tengchongensis</name>
    <dbReference type="NCBI Taxonomy" id="1073253"/>
    <lineage>
        <taxon>Bacteria</taxon>
        <taxon>Bacillati</taxon>
        <taxon>Actinomycetota</taxon>
        <taxon>Actinomycetes</taxon>
        <taxon>Streptosporangiales</taxon>
        <taxon>Streptosporangiaceae</taxon>
        <taxon>Thermocatellispora</taxon>
    </lineage>
</organism>
<comment type="subcellular location">
    <subcellularLocation>
        <location evidence="1">Cell envelope</location>
    </subcellularLocation>
</comment>